<accession>A0A377G6N8</accession>
<dbReference type="GeneID" id="93291359"/>
<dbReference type="STRING" id="1094715.GCA_000236165_00316"/>
<feature type="chain" id="PRO_5016820395" description="Conjugal transfer mating pair stabilization protein TraN" evidence="1">
    <location>
        <begin position="26"/>
        <end position="194"/>
    </location>
</feature>
<evidence type="ECO:0000256" key="1">
    <source>
        <dbReference type="SAM" id="SignalP"/>
    </source>
</evidence>
<keyword evidence="3" id="KW-1185">Reference proteome</keyword>
<dbReference type="OrthoDB" id="5643368at2"/>
<keyword evidence="1" id="KW-0732">Signal</keyword>
<evidence type="ECO:0000313" key="2">
    <source>
        <dbReference type="EMBL" id="STO20403.1"/>
    </source>
</evidence>
<proteinExistence type="predicted"/>
<dbReference type="RefSeq" id="WP_019349497.1">
    <property type="nucleotide sequence ID" value="NZ_JAPHOS010000001.1"/>
</dbReference>
<dbReference type="EMBL" id="UGGT01000001">
    <property type="protein sequence ID" value="STO20403.1"/>
    <property type="molecule type" value="Genomic_DNA"/>
</dbReference>
<dbReference type="Proteomes" id="UP000254554">
    <property type="component" value="Unassembled WGS sequence"/>
</dbReference>
<evidence type="ECO:0008006" key="4">
    <source>
        <dbReference type="Google" id="ProtNLM"/>
    </source>
</evidence>
<protein>
    <recommendedName>
        <fullName evidence="4">Conjugal transfer mating pair stabilization protein TraN</fullName>
    </recommendedName>
</protein>
<gene>
    <name evidence="2" type="ORF">NCTC11370_00457</name>
</gene>
<sequence length="194" mass="21345">MDLMRRNLIGLIYAFFFLTHSLAQASVTPIICDQDYALCTSARCIPLPGSSTNAICDCVVEKGKSVGYKTCKERKPVQDRYKVMTLISTFSFAQFATKSSMSCPQGSPWTNCVDMACTVDPQNSKRALCNCKIERAQAFVTFGGDCNTDTCSSSYWSGATKANGIILRKALMQELHSEPKKQPMVCPTKSSQTK</sequence>
<feature type="signal peptide" evidence="1">
    <location>
        <begin position="1"/>
        <end position="25"/>
    </location>
</feature>
<name>A0A377G6N8_9GAMM</name>
<evidence type="ECO:0000313" key="3">
    <source>
        <dbReference type="Proteomes" id="UP000254554"/>
    </source>
</evidence>
<organism evidence="2 3">
    <name type="scientific">Fluoribacter dumoffii</name>
    <dbReference type="NCBI Taxonomy" id="463"/>
    <lineage>
        <taxon>Bacteria</taxon>
        <taxon>Pseudomonadati</taxon>
        <taxon>Pseudomonadota</taxon>
        <taxon>Gammaproteobacteria</taxon>
        <taxon>Legionellales</taxon>
        <taxon>Legionellaceae</taxon>
        <taxon>Fluoribacter</taxon>
    </lineage>
</organism>
<reference evidence="2 3" key="1">
    <citation type="submission" date="2018-06" db="EMBL/GenBank/DDBJ databases">
        <authorList>
            <consortium name="Pathogen Informatics"/>
            <person name="Doyle S."/>
        </authorList>
    </citation>
    <scope>NUCLEOTIDE SEQUENCE [LARGE SCALE GENOMIC DNA]</scope>
    <source>
        <strain evidence="2 3">NCTC11370</strain>
    </source>
</reference>
<dbReference type="AlphaFoldDB" id="A0A377G6N8"/>